<feature type="compositionally biased region" description="Polar residues" evidence="1">
    <location>
        <begin position="1"/>
        <end position="12"/>
    </location>
</feature>
<protein>
    <submittedName>
        <fullName evidence="2">Uncharacterized protein</fullName>
    </submittedName>
</protein>
<comment type="caution">
    <text evidence="2">The sequence shown here is derived from an EMBL/GenBank/DDBJ whole genome shotgun (WGS) entry which is preliminary data.</text>
</comment>
<name>A0A7K0E262_9NOCA</name>
<accession>A0A7K0E262</accession>
<reference evidence="2 3" key="1">
    <citation type="submission" date="2019-10" db="EMBL/GenBank/DDBJ databases">
        <title>Nocardia macrotermitis sp. nov. and Nocardia aurantia sp. nov., isolated from the gut of fungus growing-termite Macrotermes natalensis.</title>
        <authorList>
            <person name="Benndorf R."/>
            <person name="Schwitalla J."/>
            <person name="Martin K."/>
            <person name="De Beer W."/>
            <person name="Kaster A.-K."/>
            <person name="Vollmers J."/>
            <person name="Poulsen M."/>
            <person name="Beemelmanns C."/>
        </authorList>
    </citation>
    <scope>NUCLEOTIDE SEQUENCE [LARGE SCALE GENOMIC DNA]</scope>
    <source>
        <strain evidence="2 3">RB56</strain>
    </source>
</reference>
<evidence type="ECO:0000256" key="1">
    <source>
        <dbReference type="SAM" id="MobiDB-lite"/>
    </source>
</evidence>
<feature type="region of interest" description="Disordered" evidence="1">
    <location>
        <begin position="1"/>
        <end position="26"/>
    </location>
</feature>
<sequence length="127" mass="13735">MPFTLSPNQNFTDHVPPPPAGGGPAHTAVVVVQPTADGNPTPNFTVEVQFGESVPSENPRDLRTREITGRTVMVMRWYNTVTWSHPPQFGAPGAWVGTRTFDLGGAPVEDSFRIRNLGPGDIQVTIT</sequence>
<keyword evidence="3" id="KW-1185">Reference proteome</keyword>
<dbReference type="Proteomes" id="UP000431401">
    <property type="component" value="Unassembled WGS sequence"/>
</dbReference>
<dbReference type="EMBL" id="WEGI01000028">
    <property type="protein sequence ID" value="MQY31971.1"/>
    <property type="molecule type" value="Genomic_DNA"/>
</dbReference>
<evidence type="ECO:0000313" key="2">
    <source>
        <dbReference type="EMBL" id="MQY31971.1"/>
    </source>
</evidence>
<evidence type="ECO:0000313" key="3">
    <source>
        <dbReference type="Proteomes" id="UP000431401"/>
    </source>
</evidence>
<dbReference type="AlphaFoldDB" id="A0A7K0E262"/>
<dbReference type="RefSeq" id="WP_153349177.1">
    <property type="nucleotide sequence ID" value="NZ_WEGI01000028.1"/>
</dbReference>
<gene>
    <name evidence="2" type="ORF">NRB56_75830</name>
</gene>
<organism evidence="2 3">
    <name type="scientific">Nocardia aurantia</name>
    <dbReference type="NCBI Taxonomy" id="2585199"/>
    <lineage>
        <taxon>Bacteria</taxon>
        <taxon>Bacillati</taxon>
        <taxon>Actinomycetota</taxon>
        <taxon>Actinomycetes</taxon>
        <taxon>Mycobacteriales</taxon>
        <taxon>Nocardiaceae</taxon>
        <taxon>Nocardia</taxon>
    </lineage>
</organism>
<proteinExistence type="predicted"/>